<keyword evidence="3" id="KW-1185">Reference proteome</keyword>
<dbReference type="CDD" id="cd07721">
    <property type="entry name" value="yflN-like_MBL-fold"/>
    <property type="match status" value="1"/>
</dbReference>
<dbReference type="RefSeq" id="WP_284348625.1">
    <property type="nucleotide sequence ID" value="NZ_BRXS01000001.1"/>
</dbReference>
<dbReference type="InterPro" id="IPR050855">
    <property type="entry name" value="NDM-1-like"/>
</dbReference>
<dbReference type="SUPFAM" id="SSF56281">
    <property type="entry name" value="Metallo-hydrolase/oxidoreductase"/>
    <property type="match status" value="1"/>
</dbReference>
<protein>
    <submittedName>
        <fullName evidence="2">MBL fold metallo-hydrolase</fullName>
    </submittedName>
</protein>
<dbReference type="Gene3D" id="3.60.15.10">
    <property type="entry name" value="Ribonuclease Z/Hydroxyacylglutathione hydrolase-like"/>
    <property type="match status" value="1"/>
</dbReference>
<comment type="caution">
    <text evidence="2">The sequence shown here is derived from an EMBL/GenBank/DDBJ whole genome shotgun (WGS) entry which is preliminary data.</text>
</comment>
<gene>
    <name evidence="2" type="ORF">rosag_06880</name>
</gene>
<accession>A0AA37V0C3</accession>
<feature type="domain" description="Metallo-beta-lactamase" evidence="1">
    <location>
        <begin position="37"/>
        <end position="248"/>
    </location>
</feature>
<dbReference type="Pfam" id="PF00753">
    <property type="entry name" value="Lactamase_B"/>
    <property type="match status" value="1"/>
</dbReference>
<organism evidence="2 3">
    <name type="scientific">Roseisolibacter agri</name>
    <dbReference type="NCBI Taxonomy" id="2014610"/>
    <lineage>
        <taxon>Bacteria</taxon>
        <taxon>Pseudomonadati</taxon>
        <taxon>Gemmatimonadota</taxon>
        <taxon>Gemmatimonadia</taxon>
        <taxon>Gemmatimonadales</taxon>
        <taxon>Gemmatimonadaceae</taxon>
        <taxon>Roseisolibacter</taxon>
    </lineage>
</organism>
<dbReference type="SMART" id="SM00849">
    <property type="entry name" value="Lactamase_B"/>
    <property type="match status" value="1"/>
</dbReference>
<dbReference type="Proteomes" id="UP001161325">
    <property type="component" value="Unassembled WGS sequence"/>
</dbReference>
<dbReference type="EMBL" id="BRXS01000001">
    <property type="protein sequence ID" value="GLC24175.1"/>
    <property type="molecule type" value="Genomic_DNA"/>
</dbReference>
<reference evidence="2" key="1">
    <citation type="submission" date="2022-08" db="EMBL/GenBank/DDBJ databases">
        <title>Draft genome sequencing of Roseisolibacter agri AW1220.</title>
        <authorList>
            <person name="Tobiishi Y."/>
            <person name="Tonouchi A."/>
        </authorList>
    </citation>
    <scope>NUCLEOTIDE SEQUENCE</scope>
    <source>
        <strain evidence="2">AW1220</strain>
    </source>
</reference>
<name>A0AA37V0C3_9BACT</name>
<dbReference type="AlphaFoldDB" id="A0AA37V0C3"/>
<evidence type="ECO:0000313" key="3">
    <source>
        <dbReference type="Proteomes" id="UP001161325"/>
    </source>
</evidence>
<dbReference type="InterPro" id="IPR001279">
    <property type="entry name" value="Metallo-B-lactamas"/>
</dbReference>
<evidence type="ECO:0000259" key="1">
    <source>
        <dbReference type="SMART" id="SM00849"/>
    </source>
</evidence>
<dbReference type="InterPro" id="IPR036866">
    <property type="entry name" value="RibonucZ/Hydroxyglut_hydro"/>
</dbReference>
<proteinExistence type="predicted"/>
<sequence>MRLADLHLPDAGLRPPGDLAGAPIPLLPDVAWLRTGIVNVVFLGLPEAGDGGWVLVDAGIPGFATHIAHAAARRYGDTRPAAIVLTHGHFDHVGSLRALADRWDVPIYAHPLELPYVTGRAAYPPPDPTVGGGAMARLSPLYPPGPFDFADRVRPLPTDGTVPGAPGWRVQATPGHSPGHVSLVRDADRTVVVGDAFVTTQQESATAVLTQRVELHGPPMYYTCDWDAARESVRDLAALDPSLAITGHGQPMRGDALREQLRAVARDFDHVARPAHGRYARRPAITNESGVVELPPPVPDATSIGIAASAVMVGMLAGSVRRSR</sequence>
<dbReference type="PANTHER" id="PTHR42951:SF17">
    <property type="entry name" value="METALLO-BETA-LACTAMASE DOMAIN-CONTAINING PROTEIN"/>
    <property type="match status" value="1"/>
</dbReference>
<dbReference type="PANTHER" id="PTHR42951">
    <property type="entry name" value="METALLO-BETA-LACTAMASE DOMAIN-CONTAINING"/>
    <property type="match status" value="1"/>
</dbReference>
<evidence type="ECO:0000313" key="2">
    <source>
        <dbReference type="EMBL" id="GLC24175.1"/>
    </source>
</evidence>